<dbReference type="InterPro" id="IPR010530">
    <property type="entry name" value="B12D"/>
</dbReference>
<evidence type="ECO:0000256" key="1">
    <source>
        <dbReference type="SAM" id="Phobius"/>
    </source>
</evidence>
<dbReference type="Pfam" id="PF06522">
    <property type="entry name" value="B12D"/>
    <property type="match status" value="1"/>
</dbReference>
<reference evidence="3" key="1">
    <citation type="submission" date="2016-03" db="EMBL/GenBank/DDBJ databases">
        <authorList>
            <person name="Devillers H."/>
        </authorList>
    </citation>
    <scope>NUCLEOTIDE SEQUENCE [LARGE SCALE GENOMIC DNA]</scope>
</reference>
<accession>A0A1G4KHR9</accession>
<dbReference type="Proteomes" id="UP000191024">
    <property type="component" value="Chromosome H"/>
</dbReference>
<feature type="transmembrane region" description="Helical" evidence="1">
    <location>
        <begin position="23"/>
        <end position="42"/>
    </location>
</feature>
<protein>
    <submittedName>
        <fullName evidence="2">LAMI_0H13498g1_1</fullName>
    </submittedName>
</protein>
<keyword evidence="1" id="KW-0812">Transmembrane</keyword>
<gene>
    <name evidence="2" type="ORF">LAMI_0H13498G</name>
</gene>
<sequence length="78" mass="8600">MRPTQFILNASKKKPGVGVPVELTPLFFAMGVAIASGCWFTYKKFAYDTSLRVGRTNPDRSGLKEVLESAEKSESSEK</sequence>
<name>A0A1G4KHR9_9SACH</name>
<proteinExistence type="predicted"/>
<keyword evidence="1" id="KW-1133">Transmembrane helix</keyword>
<keyword evidence="1" id="KW-0472">Membrane</keyword>
<dbReference type="EMBL" id="LT598468">
    <property type="protein sequence ID" value="SCV04111.1"/>
    <property type="molecule type" value="Genomic_DNA"/>
</dbReference>
<keyword evidence="3" id="KW-1185">Reference proteome</keyword>
<dbReference type="OrthoDB" id="202195at2759"/>
<dbReference type="AlphaFoldDB" id="A0A1G4KHR9"/>
<evidence type="ECO:0000313" key="2">
    <source>
        <dbReference type="EMBL" id="SCV04111.1"/>
    </source>
</evidence>
<evidence type="ECO:0000313" key="3">
    <source>
        <dbReference type="Proteomes" id="UP000191024"/>
    </source>
</evidence>
<organism evidence="2 3">
    <name type="scientific">Lachancea mirantina</name>
    <dbReference type="NCBI Taxonomy" id="1230905"/>
    <lineage>
        <taxon>Eukaryota</taxon>
        <taxon>Fungi</taxon>
        <taxon>Dikarya</taxon>
        <taxon>Ascomycota</taxon>
        <taxon>Saccharomycotina</taxon>
        <taxon>Saccharomycetes</taxon>
        <taxon>Saccharomycetales</taxon>
        <taxon>Saccharomycetaceae</taxon>
        <taxon>Lachancea</taxon>
    </lineage>
</organism>